<keyword evidence="5 11" id="KW-0068">Autocatalytic cleavage</keyword>
<dbReference type="HAMAP" id="MF_00015">
    <property type="entry name" value="LexA"/>
    <property type="match status" value="1"/>
</dbReference>
<dbReference type="GO" id="GO:0004252">
    <property type="term" value="F:serine-type endopeptidase activity"/>
    <property type="evidence" value="ECO:0007669"/>
    <property type="project" value="UniProtKB-UniRule"/>
</dbReference>
<keyword evidence="2 11" id="KW-0235">DNA replication</keyword>
<organism evidence="14 15">
    <name type="scientific">Candidatus Woesebacteria bacterium GW2011_GWA1_43_12</name>
    <dbReference type="NCBI Taxonomy" id="1618557"/>
    <lineage>
        <taxon>Bacteria</taxon>
        <taxon>Candidatus Woeseibacteriota</taxon>
    </lineage>
</organism>
<gene>
    <name evidence="11" type="primary">lexA</name>
    <name evidence="14" type="ORF">UV66_C0002G0005</name>
</gene>
<comment type="subunit">
    <text evidence="11">Homodimer.</text>
</comment>
<evidence type="ECO:0000256" key="6">
    <source>
        <dbReference type="ARBA" id="ARBA00023015"/>
    </source>
</evidence>
<comment type="similarity">
    <text evidence="11">Belongs to the peptidase S24 family.</text>
</comment>
<feature type="active site" description="For autocatalytic cleavage activity" evidence="11">
    <location>
        <position position="127"/>
    </location>
</feature>
<dbReference type="Gene3D" id="2.10.109.10">
    <property type="entry name" value="Umud Fragment, subunit A"/>
    <property type="match status" value="1"/>
</dbReference>
<dbReference type="SUPFAM" id="SSF46785">
    <property type="entry name" value="Winged helix' DNA-binding domain"/>
    <property type="match status" value="1"/>
</dbReference>
<dbReference type="AlphaFoldDB" id="A0A0G1FUQ3"/>
<keyword evidence="9 11" id="KW-0234">DNA repair</keyword>
<dbReference type="PANTHER" id="PTHR33516:SF2">
    <property type="entry name" value="LEXA REPRESSOR-RELATED"/>
    <property type="match status" value="1"/>
</dbReference>
<accession>A0A0G1FUQ3</accession>
<feature type="DNA-binding region" description="H-T-H motif" evidence="11">
    <location>
        <begin position="29"/>
        <end position="49"/>
    </location>
</feature>
<keyword evidence="3 11" id="KW-0227">DNA damage</keyword>
<dbReference type="EMBL" id="LCFI01000002">
    <property type="protein sequence ID" value="KKS90528.1"/>
    <property type="molecule type" value="Genomic_DNA"/>
</dbReference>
<evidence type="ECO:0000256" key="7">
    <source>
        <dbReference type="ARBA" id="ARBA00023125"/>
    </source>
</evidence>
<dbReference type="EC" id="3.4.21.88" evidence="11"/>
<evidence type="ECO:0000256" key="8">
    <source>
        <dbReference type="ARBA" id="ARBA00023163"/>
    </source>
</evidence>
<dbReference type="PATRIC" id="fig|1618557.3.peg.596"/>
<evidence type="ECO:0000259" key="12">
    <source>
        <dbReference type="Pfam" id="PF00717"/>
    </source>
</evidence>
<dbReference type="Pfam" id="PF00717">
    <property type="entry name" value="Peptidase_S24"/>
    <property type="match status" value="1"/>
</dbReference>
<dbReference type="Proteomes" id="UP000034669">
    <property type="component" value="Unassembled WGS sequence"/>
</dbReference>
<dbReference type="InterPro" id="IPR006199">
    <property type="entry name" value="LexA_DNA-bd_dom"/>
</dbReference>
<evidence type="ECO:0000313" key="15">
    <source>
        <dbReference type="Proteomes" id="UP000034669"/>
    </source>
</evidence>
<comment type="caution">
    <text evidence="14">The sequence shown here is derived from an EMBL/GenBank/DDBJ whole genome shotgun (WGS) entry which is preliminary data.</text>
</comment>
<dbReference type="GO" id="GO:0006281">
    <property type="term" value="P:DNA repair"/>
    <property type="evidence" value="ECO:0007669"/>
    <property type="project" value="UniProtKB-UniRule"/>
</dbReference>
<dbReference type="Pfam" id="PF01726">
    <property type="entry name" value="LexA_DNA_bind"/>
    <property type="match status" value="1"/>
</dbReference>
<dbReference type="CDD" id="cd06529">
    <property type="entry name" value="S24_LexA-like"/>
    <property type="match status" value="1"/>
</dbReference>
<comment type="catalytic activity">
    <reaction evidence="11">
        <text>Hydrolysis of Ala-|-Gly bond in repressor LexA.</text>
        <dbReference type="EC" id="3.4.21.88"/>
    </reaction>
</comment>
<keyword evidence="10 11" id="KW-0742">SOS response</keyword>
<keyword evidence="1 11" id="KW-0678">Repressor</keyword>
<feature type="site" description="Cleavage; by autolysis" evidence="11">
    <location>
        <begin position="91"/>
        <end position="92"/>
    </location>
</feature>
<evidence type="ECO:0000256" key="2">
    <source>
        <dbReference type="ARBA" id="ARBA00022705"/>
    </source>
</evidence>
<evidence type="ECO:0000256" key="11">
    <source>
        <dbReference type="HAMAP-Rule" id="MF_00015"/>
    </source>
</evidence>
<protein>
    <recommendedName>
        <fullName evidence="11">LexA repressor</fullName>
        <ecNumber evidence="11">3.4.21.88</ecNumber>
    </recommendedName>
</protein>
<dbReference type="GO" id="GO:0006260">
    <property type="term" value="P:DNA replication"/>
    <property type="evidence" value="ECO:0007669"/>
    <property type="project" value="UniProtKB-UniRule"/>
</dbReference>
<evidence type="ECO:0000256" key="3">
    <source>
        <dbReference type="ARBA" id="ARBA00022763"/>
    </source>
</evidence>
<dbReference type="GO" id="GO:0045892">
    <property type="term" value="P:negative regulation of DNA-templated transcription"/>
    <property type="evidence" value="ECO:0007669"/>
    <property type="project" value="UniProtKB-UniRule"/>
</dbReference>
<keyword evidence="4 11" id="KW-0378">Hydrolase</keyword>
<reference evidence="14 15" key="1">
    <citation type="journal article" date="2015" name="Nature">
        <title>rRNA introns, odd ribosomes, and small enigmatic genomes across a large radiation of phyla.</title>
        <authorList>
            <person name="Brown C.T."/>
            <person name="Hug L.A."/>
            <person name="Thomas B.C."/>
            <person name="Sharon I."/>
            <person name="Castelle C.J."/>
            <person name="Singh A."/>
            <person name="Wilkins M.J."/>
            <person name="Williams K.H."/>
            <person name="Banfield J.F."/>
        </authorList>
    </citation>
    <scope>NUCLEOTIDE SEQUENCE [LARGE SCALE GENOMIC DNA]</scope>
</reference>
<dbReference type="GO" id="GO:0003677">
    <property type="term" value="F:DNA binding"/>
    <property type="evidence" value="ECO:0007669"/>
    <property type="project" value="UniProtKB-UniRule"/>
</dbReference>
<dbReference type="Gene3D" id="1.10.10.10">
    <property type="entry name" value="Winged helix-like DNA-binding domain superfamily/Winged helix DNA-binding domain"/>
    <property type="match status" value="1"/>
</dbReference>
<dbReference type="InterPro" id="IPR036390">
    <property type="entry name" value="WH_DNA-bd_sf"/>
</dbReference>
<evidence type="ECO:0000313" key="14">
    <source>
        <dbReference type="EMBL" id="KKS90528.1"/>
    </source>
</evidence>
<dbReference type="NCBIfam" id="TIGR00498">
    <property type="entry name" value="lexA"/>
    <property type="match status" value="1"/>
</dbReference>
<feature type="domain" description="Peptidase S24/S26A/S26B/S26C" evidence="12">
    <location>
        <begin position="84"/>
        <end position="198"/>
    </location>
</feature>
<dbReference type="FunFam" id="2.10.109.10:FF:000001">
    <property type="entry name" value="LexA repressor"/>
    <property type="match status" value="1"/>
</dbReference>
<keyword evidence="7 11" id="KW-0238">DNA-binding</keyword>
<feature type="domain" description="LexA repressor DNA-binding" evidence="13">
    <location>
        <begin position="5"/>
        <end position="66"/>
    </location>
</feature>
<evidence type="ECO:0000256" key="10">
    <source>
        <dbReference type="ARBA" id="ARBA00023236"/>
    </source>
</evidence>
<keyword evidence="6 11" id="KW-0805">Transcription regulation</keyword>
<name>A0A0G1FUQ3_9BACT</name>
<dbReference type="InterPro" id="IPR006200">
    <property type="entry name" value="LexA"/>
</dbReference>
<dbReference type="GO" id="GO:0006508">
    <property type="term" value="P:proteolysis"/>
    <property type="evidence" value="ECO:0007669"/>
    <property type="project" value="InterPro"/>
</dbReference>
<dbReference type="SUPFAM" id="SSF51306">
    <property type="entry name" value="LexA/Signal peptidase"/>
    <property type="match status" value="1"/>
</dbReference>
<dbReference type="InterPro" id="IPR036286">
    <property type="entry name" value="LexA/Signal_pep-like_sf"/>
</dbReference>
<sequence length="207" mass="22761">MPVTLYRRQRQILDFISLYIQKNGFSPTLQEIAASLGVKSLATVHEHLATMVKKGVLKRYEGAVRGIQVVGKNIKDSITGIELPILGYIAAGQPIEAYTDPNATTNIPSSMISGKKRAFVLQVKGTSMIDSGILPDDYVVVEQTETAHNGEIVVALLDNGFATLKRFFKEATRIRLEPANSQMSPIFVKNVRIQGKVVGVIRKYTSN</sequence>
<proteinExistence type="inferred from homology"/>
<dbReference type="InterPro" id="IPR050077">
    <property type="entry name" value="LexA_repressor"/>
</dbReference>
<comment type="function">
    <text evidence="11">Represses a number of genes involved in the response to DNA damage (SOS response), including recA and lexA. In the presence of single-stranded DNA, RecA interacts with LexA causing an autocatalytic cleavage which disrupts the DNA-binding part of LexA, leading to derepression of the SOS regulon and eventually DNA repair.</text>
</comment>
<evidence type="ECO:0000259" key="13">
    <source>
        <dbReference type="Pfam" id="PF01726"/>
    </source>
</evidence>
<evidence type="ECO:0000256" key="1">
    <source>
        <dbReference type="ARBA" id="ARBA00022491"/>
    </source>
</evidence>
<dbReference type="GO" id="GO:0009432">
    <property type="term" value="P:SOS response"/>
    <property type="evidence" value="ECO:0007669"/>
    <property type="project" value="UniProtKB-UniRule"/>
</dbReference>
<keyword evidence="8 11" id="KW-0804">Transcription</keyword>
<dbReference type="InterPro" id="IPR015927">
    <property type="entry name" value="Peptidase_S24_S26A/B/C"/>
</dbReference>
<evidence type="ECO:0000256" key="4">
    <source>
        <dbReference type="ARBA" id="ARBA00022801"/>
    </source>
</evidence>
<dbReference type="InterPro" id="IPR036388">
    <property type="entry name" value="WH-like_DNA-bd_sf"/>
</dbReference>
<feature type="active site" description="For autocatalytic cleavage activity" evidence="11">
    <location>
        <position position="165"/>
    </location>
</feature>
<dbReference type="InterPro" id="IPR039418">
    <property type="entry name" value="LexA-like"/>
</dbReference>
<evidence type="ECO:0000256" key="5">
    <source>
        <dbReference type="ARBA" id="ARBA00022813"/>
    </source>
</evidence>
<dbReference type="PANTHER" id="PTHR33516">
    <property type="entry name" value="LEXA REPRESSOR"/>
    <property type="match status" value="1"/>
</dbReference>
<evidence type="ECO:0000256" key="9">
    <source>
        <dbReference type="ARBA" id="ARBA00023204"/>
    </source>
</evidence>